<comment type="caution">
    <text evidence="5">The sequence shown here is derived from an EMBL/GenBank/DDBJ whole genome shotgun (WGS) entry which is preliminary data.</text>
</comment>
<dbReference type="Pfam" id="PF07727">
    <property type="entry name" value="RVT_2"/>
    <property type="match status" value="1"/>
</dbReference>
<dbReference type="GO" id="GO:0003676">
    <property type="term" value="F:nucleic acid binding"/>
    <property type="evidence" value="ECO:0007669"/>
    <property type="project" value="InterPro"/>
</dbReference>
<dbReference type="InterPro" id="IPR039537">
    <property type="entry name" value="Retrotran_Ty1/copia-like"/>
</dbReference>
<feature type="compositionally biased region" description="Pro residues" evidence="3">
    <location>
        <begin position="745"/>
        <end position="754"/>
    </location>
</feature>
<proteinExistence type="predicted"/>
<dbReference type="Pfam" id="PF00665">
    <property type="entry name" value="rve"/>
    <property type="match status" value="1"/>
</dbReference>
<dbReference type="PROSITE" id="PS50994">
    <property type="entry name" value="INTEGRASE"/>
    <property type="match status" value="1"/>
</dbReference>
<dbReference type="InterPro" id="IPR036397">
    <property type="entry name" value="RNaseH_sf"/>
</dbReference>
<gene>
    <name evidence="5" type="ORF">Tci_022982</name>
</gene>
<feature type="region of interest" description="Disordered" evidence="3">
    <location>
        <begin position="199"/>
        <end position="255"/>
    </location>
</feature>
<accession>A0A6L2KSX7</accession>
<protein>
    <recommendedName>
        <fullName evidence="4">Integrase catalytic domain-containing protein</fullName>
    </recommendedName>
</protein>
<evidence type="ECO:0000256" key="1">
    <source>
        <dbReference type="ARBA" id="ARBA00022723"/>
    </source>
</evidence>
<dbReference type="GO" id="GO:0015074">
    <property type="term" value="P:DNA integration"/>
    <property type="evidence" value="ECO:0007669"/>
    <property type="project" value="InterPro"/>
</dbReference>
<feature type="domain" description="Integrase catalytic" evidence="4">
    <location>
        <begin position="1"/>
        <end position="129"/>
    </location>
</feature>
<dbReference type="GO" id="GO:0016787">
    <property type="term" value="F:hydrolase activity"/>
    <property type="evidence" value="ECO:0007669"/>
    <property type="project" value="UniProtKB-KW"/>
</dbReference>
<feature type="region of interest" description="Disordered" evidence="3">
    <location>
        <begin position="738"/>
        <end position="762"/>
    </location>
</feature>
<evidence type="ECO:0000259" key="4">
    <source>
        <dbReference type="PROSITE" id="PS50994"/>
    </source>
</evidence>
<keyword evidence="1" id="KW-0479">Metal-binding</keyword>
<feature type="compositionally biased region" description="Polar residues" evidence="3">
    <location>
        <begin position="199"/>
        <end position="208"/>
    </location>
</feature>
<feature type="region of interest" description="Disordered" evidence="3">
    <location>
        <begin position="1078"/>
        <end position="1099"/>
    </location>
</feature>
<dbReference type="InterPro" id="IPR001584">
    <property type="entry name" value="Integrase_cat-core"/>
</dbReference>
<dbReference type="PANTHER" id="PTHR42648">
    <property type="entry name" value="TRANSPOSASE, PUTATIVE-RELATED"/>
    <property type="match status" value="1"/>
</dbReference>
<dbReference type="Gene3D" id="3.30.420.10">
    <property type="entry name" value="Ribonuclease H-like superfamily/Ribonuclease H"/>
    <property type="match status" value="1"/>
</dbReference>
<keyword evidence="2" id="KW-0378">Hydrolase</keyword>
<reference evidence="5" key="1">
    <citation type="journal article" date="2019" name="Sci. Rep.">
        <title>Draft genome of Tanacetum cinerariifolium, the natural source of mosquito coil.</title>
        <authorList>
            <person name="Yamashiro T."/>
            <person name="Shiraishi A."/>
            <person name="Satake H."/>
            <person name="Nakayama K."/>
        </authorList>
    </citation>
    <scope>NUCLEOTIDE SEQUENCE</scope>
</reference>
<feature type="compositionally biased region" description="Low complexity" evidence="3">
    <location>
        <begin position="228"/>
        <end position="238"/>
    </location>
</feature>
<evidence type="ECO:0000256" key="2">
    <source>
        <dbReference type="ARBA" id="ARBA00022801"/>
    </source>
</evidence>
<dbReference type="InterPro" id="IPR012337">
    <property type="entry name" value="RNaseH-like_sf"/>
</dbReference>
<organism evidence="5">
    <name type="scientific">Tanacetum cinerariifolium</name>
    <name type="common">Dalmatian daisy</name>
    <name type="synonym">Chrysanthemum cinerariifolium</name>
    <dbReference type="NCBI Taxonomy" id="118510"/>
    <lineage>
        <taxon>Eukaryota</taxon>
        <taxon>Viridiplantae</taxon>
        <taxon>Streptophyta</taxon>
        <taxon>Embryophyta</taxon>
        <taxon>Tracheophyta</taxon>
        <taxon>Spermatophyta</taxon>
        <taxon>Magnoliopsida</taxon>
        <taxon>eudicotyledons</taxon>
        <taxon>Gunneridae</taxon>
        <taxon>Pentapetalae</taxon>
        <taxon>asterids</taxon>
        <taxon>campanulids</taxon>
        <taxon>Asterales</taxon>
        <taxon>Asteraceae</taxon>
        <taxon>Asteroideae</taxon>
        <taxon>Anthemideae</taxon>
        <taxon>Anthemidinae</taxon>
        <taxon>Tanacetum</taxon>
    </lineage>
</organism>
<dbReference type="InterPro" id="IPR057670">
    <property type="entry name" value="SH3_retrovirus"/>
</dbReference>
<feature type="compositionally biased region" description="Basic and acidic residues" evidence="3">
    <location>
        <begin position="213"/>
        <end position="227"/>
    </location>
</feature>
<dbReference type="Pfam" id="PF25597">
    <property type="entry name" value="SH3_retrovirus"/>
    <property type="match status" value="1"/>
</dbReference>
<dbReference type="InterPro" id="IPR013103">
    <property type="entry name" value="RVT_2"/>
</dbReference>
<evidence type="ECO:0000313" key="5">
    <source>
        <dbReference type="EMBL" id="GEU51004.1"/>
    </source>
</evidence>
<dbReference type="EMBL" id="BKCJ010002799">
    <property type="protein sequence ID" value="GEU51004.1"/>
    <property type="molecule type" value="Genomic_DNA"/>
</dbReference>
<name>A0A6L2KSX7_TANCI</name>
<feature type="compositionally biased region" description="Basic and acidic residues" evidence="3">
    <location>
        <begin position="1081"/>
        <end position="1099"/>
    </location>
</feature>
<dbReference type="PANTHER" id="PTHR42648:SF32">
    <property type="entry name" value="RIBONUCLEASE H-LIKE DOMAIN, GAG-PRE-INTEGRASE DOMAIN PROTEIN-RELATED"/>
    <property type="match status" value="1"/>
</dbReference>
<feature type="compositionally biased region" description="Basic and acidic residues" evidence="3">
    <location>
        <begin position="240"/>
        <end position="255"/>
    </location>
</feature>
<dbReference type="GO" id="GO:0046872">
    <property type="term" value="F:metal ion binding"/>
    <property type="evidence" value="ECO:0007669"/>
    <property type="project" value="UniProtKB-KW"/>
</dbReference>
<evidence type="ECO:0000256" key="3">
    <source>
        <dbReference type="SAM" id="MobiDB-lite"/>
    </source>
</evidence>
<sequence>MDLFGPTFVKSLNKKSYCIVVTDDYSRFTWVFFLATKDETSPILKIFITGLENQLSLKVTIIRSDNGTEFKNNDLNQFCGMNGIKREFSVPRTPRQNGITERKNRTLIEAARTMLADSLLPIPFWAEAVNTACKFDGKVDEGFLVGYSVNSKTFRVFKSRTRIIQETLHVNFLENKPNVAEKAGEENVQQYVLFPVWSSGSTNPQNTDGDAAFDEKEPEFEGRKPKSEVSVSPSSSAQSKKHDDKTKKEAKGKSHIESLTGYKNLSVKFEDFSDNSINEDNATGTLVPTVGQLSPNSTNTFSAAGPSNAAANITYFDDEEDVGEEADFNNLETSITKVWVLVDLPHGKRAIGSKWVFRNKKDENGIVVRNKAQLVTQGYTQEEGIDYEEVFAPVSRIEAIRLFLAYASFIGFMVYQMDVKSAFLYGTIEEEVYVCQPSGFEDPDYPDKVYKLVKALYGLHQAPRACYCQLLCTSAMDSESIAGLWNMIAYLTKSDASEGFNQIINFLNGSSIKYALTVNPNIYVLCIKQFWTSVAVTKVNDVTRLQALVDKKKVIITEATIRDALRLDDAEGITCLPNEEIFTELARICYEKPSTKLTFYKAFFSSQWKFLIHTILQCRKINFSKYIFDSLVRNVDSSTKFYMYPCFLQLMIRKQVGDLSSHTTKYSSPALTQKVFANMRRVGKGCSGVETPLFEGMIVEQQVDKGVAEVNIKDVSTAGVAAEGDVSAADDVVPNVVQEPSISSPTPPTPPPQPSQDQPLTSQDAGISMDILQNLLDTYTTLTRRVVHLEQDKVGTAQRFDTSDDTVMDDVSKQGRMIVDMDANVDVTLKDVAAQDAEIDESADVQGRQVGSQAQIYQIDLEHANKVLSMQDDEVEPAELQEVVEVVTTDKLITEVVTAASATLTAAAPQLTTAAASILITAPSAARRRKGVVIRDPESATPSTIIYSEAKSKYKGKGILVEEPKPLRKQAQIEQDEAYARELEVELNKNIDWDEVIDHVQRKQKEDNTVKRYQALKRKPQTEAQARKNMMIYLRNVAGFKIDYFKGMTYDDIRLIFEKKFNSNVDFLMKTKEQMDEEDSRELKRLSESQDDKTAKKQKLDEEVEELKRHLQIVTNDEDDVYIEATPLALKVSVVDYEIYTENNKPYFKIKRADGSHQLYLSFLKRRYPLTRFTVDQMLNNVRLKVEEKSKVSLELLRVDLSFQKWYLPNGETPAQCLKVKEVGDLMSGEQLTESLVKGCLSGIISLLLIVNQFQHIILPCLGPTCILYLAEEATDRLEILPS</sequence>
<dbReference type="SUPFAM" id="SSF53098">
    <property type="entry name" value="Ribonuclease H-like"/>
    <property type="match status" value="1"/>
</dbReference>